<keyword evidence="2" id="KW-1185">Reference proteome</keyword>
<name>A0ABR7HCC9_9FIRM</name>
<dbReference type="Proteomes" id="UP000634672">
    <property type="component" value="Unassembled WGS sequence"/>
</dbReference>
<protein>
    <submittedName>
        <fullName evidence="1">Uncharacterized protein</fullName>
    </submittedName>
</protein>
<proteinExistence type="predicted"/>
<comment type="caution">
    <text evidence="1">The sequence shown here is derived from an EMBL/GenBank/DDBJ whole genome shotgun (WGS) entry which is preliminary data.</text>
</comment>
<organism evidence="1 2">
    <name type="scientific">Hungatella hominis</name>
    <dbReference type="NCBI Taxonomy" id="2763050"/>
    <lineage>
        <taxon>Bacteria</taxon>
        <taxon>Bacillati</taxon>
        <taxon>Bacillota</taxon>
        <taxon>Clostridia</taxon>
        <taxon>Lachnospirales</taxon>
        <taxon>Lachnospiraceae</taxon>
        <taxon>Hungatella</taxon>
    </lineage>
</organism>
<sequence>MTRTDLQEIGKEIIKKQKDLLYEHDDERQMGRYSIDKAWEDAVKEICLLR</sequence>
<evidence type="ECO:0000313" key="1">
    <source>
        <dbReference type="EMBL" id="MBC5710853.1"/>
    </source>
</evidence>
<evidence type="ECO:0000313" key="2">
    <source>
        <dbReference type="Proteomes" id="UP000634672"/>
    </source>
</evidence>
<reference evidence="1 2" key="1">
    <citation type="submission" date="2020-08" db="EMBL/GenBank/DDBJ databases">
        <title>Genome public.</title>
        <authorList>
            <person name="Liu C."/>
            <person name="Sun Q."/>
        </authorList>
    </citation>
    <scope>NUCLEOTIDE SEQUENCE [LARGE SCALE GENOMIC DNA]</scope>
    <source>
        <strain evidence="1 2">NSJ-66</strain>
    </source>
</reference>
<dbReference type="RefSeq" id="WP_187023577.1">
    <property type="nucleotide sequence ID" value="NZ_JACOPB010000013.1"/>
</dbReference>
<gene>
    <name evidence="1" type="ORF">H8S75_23210</name>
</gene>
<dbReference type="EMBL" id="JACOPB010000013">
    <property type="protein sequence ID" value="MBC5710853.1"/>
    <property type="molecule type" value="Genomic_DNA"/>
</dbReference>
<accession>A0ABR7HCC9</accession>